<keyword evidence="4" id="KW-1185">Reference proteome</keyword>
<dbReference type="Proteomes" id="UP000563094">
    <property type="component" value="Unassembled WGS sequence"/>
</dbReference>
<dbReference type="PANTHER" id="PTHR13833">
    <property type="match status" value="1"/>
</dbReference>
<dbReference type="Pfam" id="PF01833">
    <property type="entry name" value="TIG"/>
    <property type="match status" value="1"/>
</dbReference>
<dbReference type="InterPro" id="IPR011042">
    <property type="entry name" value="6-blade_b-propeller_TolB-like"/>
</dbReference>
<dbReference type="Gene3D" id="2.120.10.30">
    <property type="entry name" value="TolB, C-terminal domain"/>
    <property type="match status" value="3"/>
</dbReference>
<gene>
    <name evidence="3" type="ORF">FHS90_001422</name>
</gene>
<keyword evidence="1" id="KW-0732">Signal</keyword>
<evidence type="ECO:0000256" key="1">
    <source>
        <dbReference type="SAM" id="SignalP"/>
    </source>
</evidence>
<organism evidence="3 4">
    <name type="scientific">Rufibacter quisquiliarum</name>
    <dbReference type="NCBI Taxonomy" id="1549639"/>
    <lineage>
        <taxon>Bacteria</taxon>
        <taxon>Pseudomonadati</taxon>
        <taxon>Bacteroidota</taxon>
        <taxon>Cytophagia</taxon>
        <taxon>Cytophagales</taxon>
        <taxon>Hymenobacteraceae</taxon>
        <taxon>Rufibacter</taxon>
    </lineage>
</organism>
<dbReference type="SUPFAM" id="SSF81296">
    <property type="entry name" value="E set domains"/>
    <property type="match status" value="1"/>
</dbReference>
<dbReference type="CDD" id="cd00603">
    <property type="entry name" value="IPT_PCSR"/>
    <property type="match status" value="1"/>
</dbReference>
<comment type="caution">
    <text evidence="3">The sequence shown here is derived from an EMBL/GenBank/DDBJ whole genome shotgun (WGS) entry which is preliminary data.</text>
</comment>
<feature type="domain" description="IPT/TIG" evidence="2">
    <location>
        <begin position="41"/>
        <end position="113"/>
    </location>
</feature>
<name>A0A839GP88_9BACT</name>
<evidence type="ECO:0000313" key="4">
    <source>
        <dbReference type="Proteomes" id="UP000563094"/>
    </source>
</evidence>
<protein>
    <recommendedName>
        <fullName evidence="2">IPT/TIG domain-containing protein</fullName>
    </recommendedName>
</protein>
<dbReference type="Gene3D" id="2.60.40.10">
    <property type="entry name" value="Immunoglobulins"/>
    <property type="match status" value="1"/>
</dbReference>
<feature type="chain" id="PRO_5032277226" description="IPT/TIG domain-containing protein" evidence="1">
    <location>
        <begin position="23"/>
        <end position="446"/>
    </location>
</feature>
<dbReference type="PANTHER" id="PTHR13833:SF71">
    <property type="entry name" value="NHL DOMAIN-CONTAINING PROTEIN"/>
    <property type="match status" value="1"/>
</dbReference>
<reference evidence="3 4" key="1">
    <citation type="submission" date="2020-08" db="EMBL/GenBank/DDBJ databases">
        <title>Genomic Encyclopedia of Type Strains, Phase IV (KMG-IV): sequencing the most valuable type-strain genomes for metagenomic binning, comparative biology and taxonomic classification.</title>
        <authorList>
            <person name="Goeker M."/>
        </authorList>
    </citation>
    <scope>NUCLEOTIDE SEQUENCE [LARGE SCALE GENOMIC DNA]</scope>
    <source>
        <strain evidence="3 4">DSM 29854</strain>
    </source>
</reference>
<dbReference type="InterPro" id="IPR014756">
    <property type="entry name" value="Ig_E-set"/>
</dbReference>
<evidence type="ECO:0000313" key="3">
    <source>
        <dbReference type="EMBL" id="MBA9076716.1"/>
    </source>
</evidence>
<feature type="signal peptide" evidence="1">
    <location>
        <begin position="1"/>
        <end position="22"/>
    </location>
</feature>
<dbReference type="InterPro" id="IPR013783">
    <property type="entry name" value="Ig-like_fold"/>
</dbReference>
<dbReference type="RefSeq" id="WP_182512473.1">
    <property type="nucleotide sequence ID" value="NZ_JACJIQ010000004.1"/>
</dbReference>
<dbReference type="PROSITE" id="PS51257">
    <property type="entry name" value="PROKAR_LIPOPROTEIN"/>
    <property type="match status" value="1"/>
</dbReference>
<dbReference type="SUPFAM" id="SSF63829">
    <property type="entry name" value="Calcium-dependent phosphotriesterase"/>
    <property type="match status" value="1"/>
</dbReference>
<proteinExistence type="predicted"/>
<dbReference type="AlphaFoldDB" id="A0A839GP88"/>
<sequence length="446" mass="48824">MKTFKQLLVYFFALALLSCATKDEKEEDPTPQNGTSNGIKIESVSPLKAAFDTEITIKGVNFSEITTENTVTFNDKKAIVVSAARKELVVKVPKGAGSGPIKVVVGSKDASWDSFTYELTNTISTVNYFDHFFFTSLYFDANNAMHVTQLSPGMLKVITGRSQATELSKGRLYTVPIFTNGSLSDAVFMFLTASTFDQSGNLFLADHSLIYKVTPQKQVSLFAGSYISNSEIRQISGYKDGPANQAQFNAITDLDVDNNGNLIVMEANRIRKITPQGMVSTFAGTGVKGYRDGAGNQAQFAGLYKMDFDKNWNLFVTDSENNCIRMVTPQGQVSTVAGTRQAGYKDGAALQAQFFGPSALIFDKDWNLFVGEAGNYRIRKIDTQGQVSTLAGDGTNPLVYKDGKALEATVDTPIDFAFDKNGNLYFISINDRYPSDLSRICKVISE</sequence>
<accession>A0A839GP88</accession>
<dbReference type="InterPro" id="IPR002909">
    <property type="entry name" value="IPT_dom"/>
</dbReference>
<evidence type="ECO:0000259" key="2">
    <source>
        <dbReference type="Pfam" id="PF01833"/>
    </source>
</evidence>
<dbReference type="EMBL" id="JACJIQ010000004">
    <property type="protein sequence ID" value="MBA9076716.1"/>
    <property type="molecule type" value="Genomic_DNA"/>
</dbReference>